<comment type="pathway">
    <text evidence="10">Lipid metabolism; phospholipid metabolism.</text>
</comment>
<dbReference type="PANTHER" id="PTHR30309:SF0">
    <property type="entry name" value="GLYCEROL-3-PHOSPHATE ACYLTRANSFERASE-RELATED"/>
    <property type="match status" value="1"/>
</dbReference>
<keyword evidence="5 10" id="KW-1133">Transmembrane helix</keyword>
<comment type="catalytic activity">
    <reaction evidence="10">
        <text>an acyl phosphate + sn-glycerol 3-phosphate = a 1-acyl-sn-glycero-3-phosphate + phosphate</text>
        <dbReference type="Rhea" id="RHEA:34075"/>
        <dbReference type="ChEBI" id="CHEBI:43474"/>
        <dbReference type="ChEBI" id="CHEBI:57597"/>
        <dbReference type="ChEBI" id="CHEBI:57970"/>
        <dbReference type="ChEBI" id="CHEBI:59918"/>
        <dbReference type="EC" id="2.3.1.275"/>
    </reaction>
</comment>
<proteinExistence type="inferred from homology"/>
<dbReference type="Proteomes" id="UP000001052">
    <property type="component" value="Chromosome"/>
</dbReference>
<dbReference type="SMART" id="SM01207">
    <property type="entry name" value="G3P_acyltransf"/>
    <property type="match status" value="1"/>
</dbReference>
<dbReference type="AlphaFoldDB" id="C8X571"/>
<dbReference type="UniPathway" id="UPA00085"/>
<keyword evidence="1 10" id="KW-1003">Cell membrane</keyword>
<dbReference type="eggNOG" id="COG0344">
    <property type="taxonomic scope" value="Bacteria"/>
</dbReference>
<evidence type="ECO:0000256" key="5">
    <source>
        <dbReference type="ARBA" id="ARBA00022989"/>
    </source>
</evidence>
<comment type="subcellular location">
    <subcellularLocation>
        <location evidence="10">Cell inner membrane</location>
        <topology evidence="10">Multi-pass membrane protein</topology>
    </subcellularLocation>
</comment>
<dbReference type="Pfam" id="PF02660">
    <property type="entry name" value="G3P_acyltransf"/>
    <property type="match status" value="1"/>
</dbReference>
<keyword evidence="2 10" id="KW-0444">Lipid biosynthesis</keyword>
<comment type="function">
    <text evidence="10">Catalyzes the transfer of an acyl group from acyl-phosphate (acyl-PO(4)) to glycerol-3-phosphate (G3P) to form lysophosphatidic acid (LPA). This enzyme utilizes acyl-phosphate as fatty acyl donor, but not acyl-CoA or acyl-ACP.</text>
</comment>
<dbReference type="InterPro" id="IPR003811">
    <property type="entry name" value="G3P_acylTferase_PlsY"/>
</dbReference>
<evidence type="ECO:0000256" key="6">
    <source>
        <dbReference type="ARBA" id="ARBA00023098"/>
    </source>
</evidence>
<evidence type="ECO:0000256" key="3">
    <source>
        <dbReference type="ARBA" id="ARBA00022679"/>
    </source>
</evidence>
<protein>
    <recommendedName>
        <fullName evidence="10">Glycerol-3-phosphate acyltransferase</fullName>
    </recommendedName>
    <alternativeName>
        <fullName evidence="10">Acyl-PO4 G3P acyltransferase</fullName>
    </alternativeName>
    <alternativeName>
        <fullName evidence="10">Acyl-phosphate--glycerol-3-phosphate acyltransferase</fullName>
    </alternativeName>
    <alternativeName>
        <fullName evidence="10">G3P acyltransferase</fullName>
        <shortName evidence="10">GPAT</shortName>
        <ecNumber evidence="10">2.3.1.275</ecNumber>
    </alternativeName>
    <alternativeName>
        <fullName evidence="10">Lysophosphatidic acid synthase</fullName>
        <shortName evidence="10">LPA synthase</shortName>
    </alternativeName>
</protein>
<evidence type="ECO:0000256" key="10">
    <source>
        <dbReference type="HAMAP-Rule" id="MF_01043"/>
    </source>
</evidence>
<dbReference type="HAMAP" id="MF_01043">
    <property type="entry name" value="PlsY"/>
    <property type="match status" value="1"/>
</dbReference>
<keyword evidence="8 10" id="KW-0594">Phospholipid biosynthesis</keyword>
<reference evidence="11 12" key="2">
    <citation type="journal article" date="2010" name="Stand. Genomic Sci.">
        <title>Complete genome sequence of Desulfohalobium retbaense type strain (HR(100)).</title>
        <authorList>
            <person name="Spring S."/>
            <person name="Nolan M."/>
            <person name="Lapidus A."/>
            <person name="Glavina Del Rio T."/>
            <person name="Copeland A."/>
            <person name="Tice H."/>
            <person name="Cheng J.F."/>
            <person name="Lucas S."/>
            <person name="Land M."/>
            <person name="Chen F."/>
            <person name="Bruce D."/>
            <person name="Goodwin L."/>
            <person name="Pitluck S."/>
            <person name="Ivanova N."/>
            <person name="Mavromatis K."/>
            <person name="Mikhailova N."/>
            <person name="Pati A."/>
            <person name="Chen A."/>
            <person name="Palaniappan K."/>
            <person name="Hauser L."/>
            <person name="Chang Y.J."/>
            <person name="Jeffries C.D."/>
            <person name="Munk C."/>
            <person name="Kiss H."/>
            <person name="Chain P."/>
            <person name="Han C."/>
            <person name="Brettin T."/>
            <person name="Detter J.C."/>
            <person name="Schuler E."/>
            <person name="Goker M."/>
            <person name="Rohde M."/>
            <person name="Bristow J."/>
            <person name="Eisen J.A."/>
            <person name="Markowitz V."/>
            <person name="Hugenholtz P."/>
            <person name="Kyrpides N.C."/>
            <person name="Klenk H.P."/>
        </authorList>
    </citation>
    <scope>NUCLEOTIDE SEQUENCE [LARGE SCALE GENOMIC DNA]</scope>
    <source>
        <strain evidence="11 12">DSM 5692</strain>
    </source>
</reference>
<dbReference type="KEGG" id="drt:Dret_2284"/>
<dbReference type="EC" id="2.3.1.275" evidence="10"/>
<keyword evidence="6 10" id="KW-0443">Lipid metabolism</keyword>
<keyword evidence="4 10" id="KW-0812">Transmembrane</keyword>
<keyword evidence="9 10" id="KW-1208">Phospholipid metabolism</keyword>
<feature type="transmembrane region" description="Helical" evidence="10">
    <location>
        <begin position="144"/>
        <end position="177"/>
    </location>
</feature>
<dbReference type="GO" id="GO:0008654">
    <property type="term" value="P:phospholipid biosynthetic process"/>
    <property type="evidence" value="ECO:0007669"/>
    <property type="project" value="UniProtKB-UniRule"/>
</dbReference>
<dbReference type="STRING" id="485915.Dret_2284"/>
<dbReference type="GO" id="GO:0043772">
    <property type="term" value="F:acyl-phosphate glycerol-3-phosphate acyltransferase activity"/>
    <property type="evidence" value="ECO:0007669"/>
    <property type="project" value="UniProtKB-UniRule"/>
</dbReference>
<name>C8X571_DESRD</name>
<sequence length="196" mass="21138">MGQFLFTIGWLALCYLLGSVPFGLVIGQAACRIDPRHYGSRNTGATNVARTCGTKYGVGTLLLDIGKGGVPVALAMVVSTSPWFLSLTGAAVLLGHMFSVFLDGKGGKGVATTIGVFLVLSFWPLFWSLVLCLLLIWWTGFVSVGSLALVTALPVLLAVFGQWGFVPLALVVLLLVYWRHRENIERLAKGAENPWR</sequence>
<evidence type="ECO:0000256" key="1">
    <source>
        <dbReference type="ARBA" id="ARBA00022475"/>
    </source>
</evidence>
<comment type="similarity">
    <text evidence="10">Belongs to the PlsY family.</text>
</comment>
<dbReference type="GO" id="GO:0005886">
    <property type="term" value="C:plasma membrane"/>
    <property type="evidence" value="ECO:0007669"/>
    <property type="project" value="UniProtKB-SubCell"/>
</dbReference>
<evidence type="ECO:0000313" key="12">
    <source>
        <dbReference type="Proteomes" id="UP000001052"/>
    </source>
</evidence>
<evidence type="ECO:0000256" key="4">
    <source>
        <dbReference type="ARBA" id="ARBA00022692"/>
    </source>
</evidence>
<keyword evidence="3 10" id="KW-0808">Transferase</keyword>
<evidence type="ECO:0000256" key="7">
    <source>
        <dbReference type="ARBA" id="ARBA00023136"/>
    </source>
</evidence>
<keyword evidence="7 10" id="KW-0472">Membrane</keyword>
<accession>C8X571</accession>
<comment type="caution">
    <text evidence="10">Lacks conserved residue(s) required for the propagation of feature annotation.</text>
</comment>
<evidence type="ECO:0000256" key="9">
    <source>
        <dbReference type="ARBA" id="ARBA00023264"/>
    </source>
</evidence>
<feature type="transmembrane region" description="Helical" evidence="10">
    <location>
        <begin position="114"/>
        <end position="138"/>
    </location>
</feature>
<evidence type="ECO:0000256" key="8">
    <source>
        <dbReference type="ARBA" id="ARBA00023209"/>
    </source>
</evidence>
<dbReference type="EMBL" id="CP001734">
    <property type="protein sequence ID" value="ACV69568.1"/>
    <property type="molecule type" value="Genomic_DNA"/>
</dbReference>
<keyword evidence="12" id="KW-1185">Reference proteome</keyword>
<organism evidence="11 12">
    <name type="scientific">Desulfohalobium retbaense (strain ATCC 49708 / DSM 5692 / JCM 16813 / HR100)</name>
    <dbReference type="NCBI Taxonomy" id="485915"/>
    <lineage>
        <taxon>Bacteria</taxon>
        <taxon>Pseudomonadati</taxon>
        <taxon>Thermodesulfobacteriota</taxon>
        <taxon>Desulfovibrionia</taxon>
        <taxon>Desulfovibrionales</taxon>
        <taxon>Desulfohalobiaceae</taxon>
        <taxon>Desulfohalobium</taxon>
    </lineage>
</organism>
<comment type="subunit">
    <text evidence="10">Probably interacts with PlsX.</text>
</comment>
<keyword evidence="10" id="KW-0997">Cell inner membrane</keyword>
<gene>
    <name evidence="10" type="primary">plsY</name>
    <name evidence="11" type="ordered locus">Dret_2284</name>
</gene>
<dbReference type="RefSeq" id="WP_015752709.1">
    <property type="nucleotide sequence ID" value="NC_013223.1"/>
</dbReference>
<dbReference type="OrthoDB" id="9777124at2"/>
<evidence type="ECO:0000313" key="11">
    <source>
        <dbReference type="EMBL" id="ACV69568.1"/>
    </source>
</evidence>
<evidence type="ECO:0000256" key="2">
    <source>
        <dbReference type="ARBA" id="ARBA00022516"/>
    </source>
</evidence>
<dbReference type="HOGENOM" id="CLU_081254_7_1_7"/>
<feature type="transmembrane region" description="Helical" evidence="10">
    <location>
        <begin position="83"/>
        <end position="102"/>
    </location>
</feature>
<dbReference type="PANTHER" id="PTHR30309">
    <property type="entry name" value="INNER MEMBRANE PROTEIN YGIH"/>
    <property type="match status" value="1"/>
</dbReference>
<reference evidence="12" key="1">
    <citation type="submission" date="2009-09" db="EMBL/GenBank/DDBJ databases">
        <title>The complete chromosome of Desulfohalobium retbaense DSM 5692.</title>
        <authorList>
            <consortium name="US DOE Joint Genome Institute (JGI-PGF)"/>
            <person name="Lucas S."/>
            <person name="Copeland A."/>
            <person name="Lapidus A."/>
            <person name="Glavina del Rio T."/>
            <person name="Dalin E."/>
            <person name="Tice H."/>
            <person name="Bruce D."/>
            <person name="Goodwin L."/>
            <person name="Pitluck S."/>
            <person name="Kyrpides N."/>
            <person name="Mavromatis K."/>
            <person name="Ivanova N."/>
            <person name="Mikhailova N."/>
            <person name="Munk A.C."/>
            <person name="Brettin T."/>
            <person name="Detter J.C."/>
            <person name="Han C."/>
            <person name="Tapia R."/>
            <person name="Larimer F."/>
            <person name="Land M."/>
            <person name="Hauser L."/>
            <person name="Markowitz V."/>
            <person name="Cheng J.-F."/>
            <person name="Hugenholtz P."/>
            <person name="Woyke T."/>
            <person name="Wu D."/>
            <person name="Spring S."/>
            <person name="Klenk H.-P."/>
            <person name="Eisen J.A."/>
        </authorList>
    </citation>
    <scope>NUCLEOTIDE SEQUENCE [LARGE SCALE GENOMIC DNA]</scope>
    <source>
        <strain evidence="12">DSM 5692</strain>
    </source>
</reference>
<dbReference type="NCBIfam" id="TIGR00023">
    <property type="entry name" value="glycerol-3-phosphate 1-O-acyltransferase PlsY"/>
    <property type="match status" value="1"/>
</dbReference>